<evidence type="ECO:0000256" key="4">
    <source>
        <dbReference type="RuleBase" id="RU003829"/>
    </source>
</evidence>
<dbReference type="OrthoDB" id="6420974at2759"/>
<dbReference type="FunFam" id="1.20.1310.10:FF:000001">
    <property type="entry name" value="Cullin 3"/>
    <property type="match status" value="1"/>
</dbReference>
<proteinExistence type="inferred from homology"/>
<dbReference type="Pfam" id="PF00888">
    <property type="entry name" value="Cullin"/>
    <property type="match status" value="1"/>
</dbReference>
<dbReference type="InterPro" id="IPR036317">
    <property type="entry name" value="Cullin_homology_sf"/>
</dbReference>
<dbReference type="InterPro" id="IPR016158">
    <property type="entry name" value="Cullin_homology"/>
</dbReference>
<comment type="caution">
    <text evidence="7">The sequence shown here is derived from an EMBL/GenBank/DDBJ whole genome shotgun (WGS) entry which is preliminary data.</text>
</comment>
<dbReference type="EMBL" id="JABSTR010000001">
    <property type="protein sequence ID" value="KAH9361319.1"/>
    <property type="molecule type" value="Genomic_DNA"/>
</dbReference>
<evidence type="ECO:0000256" key="2">
    <source>
        <dbReference type="ARBA" id="ARBA00022786"/>
    </source>
</evidence>
<dbReference type="Proteomes" id="UP000821853">
    <property type="component" value="Chromosome 1"/>
</dbReference>
<evidence type="ECO:0000259" key="6">
    <source>
        <dbReference type="PROSITE" id="PS50069"/>
    </source>
</evidence>
<accession>A0A9J6FF24</accession>
<gene>
    <name evidence="7" type="ORF">HPB48_006881</name>
</gene>
<name>A0A9J6FF24_HAELO</name>
<feature type="domain" description="Cullin family profile" evidence="6">
    <location>
        <begin position="268"/>
        <end position="326"/>
    </location>
</feature>
<keyword evidence="5" id="KW-0175">Coiled coil</keyword>
<dbReference type="OMA" id="HEIFRTE"/>
<dbReference type="PANTHER" id="PTHR11932">
    <property type="entry name" value="CULLIN"/>
    <property type="match status" value="1"/>
</dbReference>
<feature type="coiled-coil region" evidence="5">
    <location>
        <begin position="105"/>
        <end position="132"/>
    </location>
</feature>
<keyword evidence="2" id="KW-0833">Ubl conjugation pathway</keyword>
<dbReference type="Gene3D" id="1.20.1310.10">
    <property type="entry name" value="Cullin Repeats"/>
    <property type="match status" value="3"/>
</dbReference>
<dbReference type="AlphaFoldDB" id="A0A9J6FF24"/>
<evidence type="ECO:0000256" key="3">
    <source>
        <dbReference type="PROSITE-ProRule" id="PRU00330"/>
    </source>
</evidence>
<dbReference type="SUPFAM" id="SSF75632">
    <property type="entry name" value="Cullin homology domain"/>
    <property type="match status" value="1"/>
</dbReference>
<protein>
    <recommendedName>
        <fullName evidence="6">Cullin family profile domain-containing protein</fullName>
    </recommendedName>
</protein>
<evidence type="ECO:0000313" key="7">
    <source>
        <dbReference type="EMBL" id="KAH9361319.1"/>
    </source>
</evidence>
<dbReference type="PROSITE" id="PS50069">
    <property type="entry name" value="CULLIN_2"/>
    <property type="match status" value="1"/>
</dbReference>
<dbReference type="VEuPathDB" id="VectorBase:HLOH_055839"/>
<dbReference type="InterPro" id="IPR001373">
    <property type="entry name" value="Cullin_N"/>
</dbReference>
<evidence type="ECO:0000256" key="5">
    <source>
        <dbReference type="SAM" id="Coils"/>
    </source>
</evidence>
<dbReference type="FunFam" id="1.20.1310.10:FF:000019">
    <property type="entry name" value="Cullin 1"/>
    <property type="match status" value="1"/>
</dbReference>
<dbReference type="SUPFAM" id="SSF74788">
    <property type="entry name" value="Cullin repeat-like"/>
    <property type="match status" value="1"/>
</dbReference>
<dbReference type="InterPro" id="IPR045093">
    <property type="entry name" value="Cullin"/>
</dbReference>
<dbReference type="GO" id="GO:0006511">
    <property type="term" value="P:ubiquitin-dependent protein catabolic process"/>
    <property type="evidence" value="ECO:0007669"/>
    <property type="project" value="InterPro"/>
</dbReference>
<keyword evidence="8" id="KW-1185">Reference proteome</keyword>
<organism evidence="7 8">
    <name type="scientific">Haemaphysalis longicornis</name>
    <name type="common">Bush tick</name>
    <dbReference type="NCBI Taxonomy" id="44386"/>
    <lineage>
        <taxon>Eukaryota</taxon>
        <taxon>Metazoa</taxon>
        <taxon>Ecdysozoa</taxon>
        <taxon>Arthropoda</taxon>
        <taxon>Chelicerata</taxon>
        <taxon>Arachnida</taxon>
        <taxon>Acari</taxon>
        <taxon>Parasitiformes</taxon>
        <taxon>Ixodida</taxon>
        <taxon>Ixodoidea</taxon>
        <taxon>Ixodidae</taxon>
        <taxon>Haemaphysalinae</taxon>
        <taxon>Haemaphysalis</taxon>
    </lineage>
</organism>
<evidence type="ECO:0000313" key="8">
    <source>
        <dbReference type="Proteomes" id="UP000821853"/>
    </source>
</evidence>
<comment type="similarity">
    <text evidence="1 3 4">Belongs to the cullin family.</text>
</comment>
<sequence length="326" mass="37628">MNIYDAYQLAVVGWRDRVFKVLWADLTAVLLKLIEEQRNGESIDSDLVRLVLVRRGVFSYVEIGVNEDASCNLDNLMEYRAAFESLFLLETYSLYKNKSADFLSRNSVTDYIKDVEQRLDEENQRVNKYLHETTSKPLAHYCNRALIRDHHEIFRTEFEKLLHEDKVEDLKRIFWLVSCTEGGLRDLMAIFEEHVRAKGLSAGEKLGKRSAMDPELYFSAMLQVHSKCKKHVIEALNNNSMFIEALGKACISFVNTNAFTYLTKSPKKSPELLARYCNTLLIESAAIPEESGVEHLLGQSMVLFKYIKEKDVLKKLYAQLSAKRFT</sequence>
<dbReference type="InterPro" id="IPR016159">
    <property type="entry name" value="Cullin_repeat-like_dom_sf"/>
</dbReference>
<dbReference type="GO" id="GO:0031625">
    <property type="term" value="F:ubiquitin protein ligase binding"/>
    <property type="evidence" value="ECO:0007669"/>
    <property type="project" value="InterPro"/>
</dbReference>
<evidence type="ECO:0000256" key="1">
    <source>
        <dbReference type="ARBA" id="ARBA00006019"/>
    </source>
</evidence>
<reference evidence="7 8" key="1">
    <citation type="journal article" date="2020" name="Cell">
        <title>Large-Scale Comparative Analyses of Tick Genomes Elucidate Their Genetic Diversity and Vector Capacities.</title>
        <authorList>
            <consortium name="Tick Genome and Microbiome Consortium (TIGMIC)"/>
            <person name="Jia N."/>
            <person name="Wang J."/>
            <person name="Shi W."/>
            <person name="Du L."/>
            <person name="Sun Y."/>
            <person name="Zhan W."/>
            <person name="Jiang J.F."/>
            <person name="Wang Q."/>
            <person name="Zhang B."/>
            <person name="Ji P."/>
            <person name="Bell-Sakyi L."/>
            <person name="Cui X.M."/>
            <person name="Yuan T.T."/>
            <person name="Jiang B.G."/>
            <person name="Yang W.F."/>
            <person name="Lam T.T."/>
            <person name="Chang Q.C."/>
            <person name="Ding S.J."/>
            <person name="Wang X.J."/>
            <person name="Zhu J.G."/>
            <person name="Ruan X.D."/>
            <person name="Zhao L."/>
            <person name="Wei J.T."/>
            <person name="Ye R.Z."/>
            <person name="Que T.C."/>
            <person name="Du C.H."/>
            <person name="Zhou Y.H."/>
            <person name="Cheng J.X."/>
            <person name="Dai P.F."/>
            <person name="Guo W.B."/>
            <person name="Han X.H."/>
            <person name="Huang E.J."/>
            <person name="Li L.F."/>
            <person name="Wei W."/>
            <person name="Gao Y.C."/>
            <person name="Liu J.Z."/>
            <person name="Shao H.Z."/>
            <person name="Wang X."/>
            <person name="Wang C.C."/>
            <person name="Yang T.C."/>
            <person name="Huo Q.B."/>
            <person name="Li W."/>
            <person name="Chen H.Y."/>
            <person name="Chen S.E."/>
            <person name="Zhou L.G."/>
            <person name="Ni X.B."/>
            <person name="Tian J.H."/>
            <person name="Sheng Y."/>
            <person name="Liu T."/>
            <person name="Pan Y.S."/>
            <person name="Xia L.Y."/>
            <person name="Li J."/>
            <person name="Zhao F."/>
            <person name="Cao W.C."/>
        </authorList>
    </citation>
    <scope>NUCLEOTIDE SEQUENCE [LARGE SCALE GENOMIC DNA]</scope>
    <source>
        <strain evidence="7">HaeL-2018</strain>
    </source>
</reference>